<keyword evidence="3" id="KW-1185">Reference proteome</keyword>
<keyword evidence="1" id="KW-0472">Membrane</keyword>
<reference evidence="2" key="1">
    <citation type="submission" date="2022-11" db="EMBL/GenBank/DDBJ databases">
        <authorList>
            <person name="Kikuchi T."/>
        </authorList>
    </citation>
    <scope>NUCLEOTIDE SEQUENCE</scope>
    <source>
        <strain evidence="2">PS1010</strain>
    </source>
</reference>
<proteinExistence type="predicted"/>
<gene>
    <name evidence="2" type="ORF">CAMP_LOCUS1841</name>
</gene>
<evidence type="ECO:0000313" key="3">
    <source>
        <dbReference type="Proteomes" id="UP001152747"/>
    </source>
</evidence>
<name>A0A9P1I7W6_9PELO</name>
<evidence type="ECO:0000313" key="2">
    <source>
        <dbReference type="EMBL" id="CAI5439204.1"/>
    </source>
</evidence>
<accession>A0A9P1I7W6</accession>
<protein>
    <submittedName>
        <fullName evidence="2">Uncharacterized protein</fullName>
    </submittedName>
</protein>
<keyword evidence="1" id="KW-1133">Transmembrane helix</keyword>
<dbReference type="EMBL" id="CANHGI010000001">
    <property type="protein sequence ID" value="CAI5439204.1"/>
    <property type="molecule type" value="Genomic_DNA"/>
</dbReference>
<evidence type="ECO:0000256" key="1">
    <source>
        <dbReference type="SAM" id="Phobius"/>
    </source>
</evidence>
<comment type="caution">
    <text evidence="2">The sequence shown here is derived from an EMBL/GenBank/DDBJ whole genome shotgun (WGS) entry which is preliminary data.</text>
</comment>
<dbReference type="Proteomes" id="UP001152747">
    <property type="component" value="Unassembled WGS sequence"/>
</dbReference>
<feature type="transmembrane region" description="Helical" evidence="1">
    <location>
        <begin position="43"/>
        <end position="61"/>
    </location>
</feature>
<organism evidence="2 3">
    <name type="scientific">Caenorhabditis angaria</name>
    <dbReference type="NCBI Taxonomy" id="860376"/>
    <lineage>
        <taxon>Eukaryota</taxon>
        <taxon>Metazoa</taxon>
        <taxon>Ecdysozoa</taxon>
        <taxon>Nematoda</taxon>
        <taxon>Chromadorea</taxon>
        <taxon>Rhabditida</taxon>
        <taxon>Rhabditina</taxon>
        <taxon>Rhabditomorpha</taxon>
        <taxon>Rhabditoidea</taxon>
        <taxon>Rhabditidae</taxon>
        <taxon>Peloderinae</taxon>
        <taxon>Caenorhabditis</taxon>
    </lineage>
</organism>
<keyword evidence="1" id="KW-0812">Transmembrane</keyword>
<sequence>MLEMTSFSNNISISPRNPIQISNPNPILEENVEEKEMETKTKIYIAIFLILPSLIYFLVTLNSQPIFLAKNTEIRRMNLTIFHDHPETQNSFKLALENRQAILPLGISSLNYENDQIIGFFDE</sequence>
<dbReference type="AlphaFoldDB" id="A0A9P1I7W6"/>